<dbReference type="EMBL" id="LUKE01000003">
    <property type="protein sequence ID" value="KYG64051.1"/>
    <property type="molecule type" value="Genomic_DNA"/>
</dbReference>
<proteinExistence type="predicted"/>
<dbReference type="Proteomes" id="UP000075320">
    <property type="component" value="Unassembled WGS sequence"/>
</dbReference>
<dbReference type="RefSeq" id="WP_061836017.1">
    <property type="nucleotide sequence ID" value="NZ_LUKE01000003.1"/>
</dbReference>
<feature type="domain" description="BP74 N-terminal" evidence="1">
    <location>
        <begin position="224"/>
        <end position="341"/>
    </location>
</feature>
<dbReference type="OrthoDB" id="5289188at2"/>
<evidence type="ECO:0000313" key="2">
    <source>
        <dbReference type="EMBL" id="KYG64051.1"/>
    </source>
</evidence>
<evidence type="ECO:0000259" key="1">
    <source>
        <dbReference type="Pfam" id="PF23621"/>
    </source>
</evidence>
<sequence length="351" mass="39195">MDFGIKTFISTAAATLLLSLPAWSSEIFYVPAFCETSLLKIHVQNPSSSPQRLWTQVRGSTELQELHFDFDPKEKRSISGSEFLGSAQGFSIKTWQPGALKITAQCDQENIIPLNQTTSPEVTHFFPPGIKSVKFNIQNLGWQSHPVLLTAFSANGSVIGSKNIDIKDYDTSAMKWTLEENIAKVEVRSEGRVHSWGFFPNGISESFSPGVSLKPVLLKPDTSKTYFLISTRDARPNESYVVGFSDPEQIKTARAQINTTGFEKILVARLQMGHGGFNRNYFSKDHAPYSWSVSEVDAFADFAHISCDGSPDIVEERLLQYTNDGGRICFWRYRVVRELTNHEVSVGALNP</sequence>
<keyword evidence="3" id="KW-1185">Reference proteome</keyword>
<gene>
    <name evidence="2" type="ORF">AZI86_14700</name>
</gene>
<comment type="caution">
    <text evidence="2">The sequence shown here is derived from an EMBL/GenBank/DDBJ whole genome shotgun (WGS) entry which is preliminary data.</text>
</comment>
<accession>A0A150WKI8</accession>
<dbReference type="Pfam" id="PF23621">
    <property type="entry name" value="BP74_N"/>
    <property type="match status" value="1"/>
</dbReference>
<dbReference type="InterPro" id="IPR056422">
    <property type="entry name" value="BP74_N"/>
</dbReference>
<reference evidence="2 3" key="1">
    <citation type="submission" date="2016-03" db="EMBL/GenBank/DDBJ databases">
        <authorList>
            <person name="Ploux O."/>
        </authorList>
    </citation>
    <scope>NUCLEOTIDE SEQUENCE [LARGE SCALE GENOMIC DNA]</scope>
    <source>
        <strain evidence="2 3">R0</strain>
    </source>
</reference>
<name>A0A150WKI8_BDEBC</name>
<evidence type="ECO:0000313" key="3">
    <source>
        <dbReference type="Proteomes" id="UP000075320"/>
    </source>
</evidence>
<dbReference type="AlphaFoldDB" id="A0A150WKI8"/>
<organism evidence="2 3">
    <name type="scientific">Bdellovibrio bacteriovorus</name>
    <dbReference type="NCBI Taxonomy" id="959"/>
    <lineage>
        <taxon>Bacteria</taxon>
        <taxon>Pseudomonadati</taxon>
        <taxon>Bdellovibrionota</taxon>
        <taxon>Bdellovibrionia</taxon>
        <taxon>Bdellovibrionales</taxon>
        <taxon>Pseudobdellovibrionaceae</taxon>
        <taxon>Bdellovibrio</taxon>
    </lineage>
</organism>
<protein>
    <recommendedName>
        <fullName evidence="1">BP74 N-terminal domain-containing protein</fullName>
    </recommendedName>
</protein>